<dbReference type="GeneID" id="117566722"/>
<name>A0A9C6SZ59_DROAB</name>
<evidence type="ECO:0000256" key="2">
    <source>
        <dbReference type="SAM" id="SignalP"/>
    </source>
</evidence>
<proteinExistence type="predicted"/>
<feature type="chain" id="PRO_5039535181" evidence="2">
    <location>
        <begin position="37"/>
        <end position="374"/>
    </location>
</feature>
<feature type="region of interest" description="Disordered" evidence="1">
    <location>
        <begin position="270"/>
        <end position="289"/>
    </location>
</feature>
<dbReference type="RefSeq" id="XP_051858531.1">
    <property type="nucleotide sequence ID" value="XM_052002571.1"/>
</dbReference>
<keyword evidence="3" id="KW-1185">Reference proteome</keyword>
<keyword evidence="2" id="KW-0732">Signal</keyword>
<evidence type="ECO:0000313" key="4">
    <source>
        <dbReference type="RefSeq" id="XP_051858531.1"/>
    </source>
</evidence>
<sequence>MNKRVATTTMVTTQRLLGLQLLMLLLLCLSGSIASAQQLLIARPQRSIYGAPPLGPSGPPTSLGWNSVGSFSPLSFGHMTKDELLTLLEAWQEVEEESAPPPTPAPEPVEKPAPPPPPKRPIRPPPRPRPTAPPAAGGGGGGGGGGAAVPPPGTPVTVRLPAFVPIQLSAMYTPPLAVIGGGGGGGGGAAAAAAAAAAGGGGGGGGGNGGAAAAAAAAAAGGGGGGGGGGGAGGGAGAALTFDSDFPDIDDEDAAQPRLFRYMQLPMTMARPQPQPQPHPRAAAPPSSSHVMRNTLESVDAGLAPLSNFVNVKSKTANFRPPMSLPIKPPTPSTFQGPVIRPRFLVPPSLPYLANAPGPLELVPSSQIIGDWRE</sequence>
<feature type="region of interest" description="Disordered" evidence="1">
    <location>
        <begin position="93"/>
        <end position="153"/>
    </location>
</feature>
<feature type="compositionally biased region" description="Low complexity" evidence="1">
    <location>
        <begin position="280"/>
        <end position="289"/>
    </location>
</feature>
<accession>A0A9C6SZ59</accession>
<evidence type="ECO:0000256" key="1">
    <source>
        <dbReference type="SAM" id="MobiDB-lite"/>
    </source>
</evidence>
<protein>
    <submittedName>
        <fullName evidence="4">Zinc finger X-linked protein ZXDB</fullName>
    </submittedName>
</protein>
<reference evidence="4" key="1">
    <citation type="submission" date="2025-08" db="UniProtKB">
        <authorList>
            <consortium name="RefSeq"/>
        </authorList>
    </citation>
    <scope>IDENTIFICATION</scope>
    <source>
        <strain evidence="4">15112-1751.03</strain>
        <tissue evidence="4">Whole Adult</tissue>
    </source>
</reference>
<dbReference type="AlphaFoldDB" id="A0A9C6SZ59"/>
<evidence type="ECO:0000313" key="3">
    <source>
        <dbReference type="Proteomes" id="UP000515160"/>
    </source>
</evidence>
<feature type="signal peptide" evidence="2">
    <location>
        <begin position="1"/>
        <end position="36"/>
    </location>
</feature>
<organism evidence="3 4">
    <name type="scientific">Drosophila albomicans</name>
    <name type="common">Fruit fly</name>
    <dbReference type="NCBI Taxonomy" id="7291"/>
    <lineage>
        <taxon>Eukaryota</taxon>
        <taxon>Metazoa</taxon>
        <taxon>Ecdysozoa</taxon>
        <taxon>Arthropoda</taxon>
        <taxon>Hexapoda</taxon>
        <taxon>Insecta</taxon>
        <taxon>Pterygota</taxon>
        <taxon>Neoptera</taxon>
        <taxon>Endopterygota</taxon>
        <taxon>Diptera</taxon>
        <taxon>Brachycera</taxon>
        <taxon>Muscomorpha</taxon>
        <taxon>Ephydroidea</taxon>
        <taxon>Drosophilidae</taxon>
        <taxon>Drosophila</taxon>
    </lineage>
</organism>
<feature type="compositionally biased region" description="Gly residues" evidence="1">
    <location>
        <begin position="136"/>
        <end position="147"/>
    </location>
</feature>
<feature type="compositionally biased region" description="Pro residues" evidence="1">
    <location>
        <begin position="99"/>
        <end position="133"/>
    </location>
</feature>
<gene>
    <name evidence="4" type="primary">LOC117566722</name>
</gene>
<dbReference type="OrthoDB" id="8063920at2759"/>
<dbReference type="Proteomes" id="UP000515160">
    <property type="component" value="Chromosome X"/>
</dbReference>